<dbReference type="GO" id="GO:0000155">
    <property type="term" value="F:phosphorelay sensor kinase activity"/>
    <property type="evidence" value="ECO:0007669"/>
    <property type="project" value="InterPro"/>
</dbReference>
<sequence>MKIHSLSNSEVIRFANHDFMNHLQLIKMYLELGKVDEAKNTIENISENCKTLSNLNKLNLPKTVEWLQTFQWRYPSIDFNLKSHVEHPVNMKKDVQIVEYLEKTIIHVYDHLDPYTEQQLFIEVESNKNEFKLTLDLRGYWEAPQFKQQELPNMKVQTYEQTNKIWKYVLSLEQE</sequence>
<name>A0A494ZBP3_9BACL</name>
<dbReference type="InterPro" id="IPR037100">
    <property type="entry name" value="Spo0B_C_sf"/>
</dbReference>
<evidence type="ECO:0000256" key="3">
    <source>
        <dbReference type="ARBA" id="ARBA00022777"/>
    </source>
</evidence>
<protein>
    <submittedName>
        <fullName evidence="5">Sporulation protein</fullName>
    </submittedName>
</protein>
<accession>A0A494ZBP3</accession>
<gene>
    <name evidence="5" type="ORF">D8M03_01105</name>
</gene>
<keyword evidence="1" id="KW-0597">Phosphoprotein</keyword>
<dbReference type="OrthoDB" id="2375606at2"/>
<evidence type="ECO:0000313" key="5">
    <source>
        <dbReference type="EMBL" id="RKQ20181.1"/>
    </source>
</evidence>
<proteinExistence type="predicted"/>
<dbReference type="Gene3D" id="1.10.287.130">
    <property type="match status" value="1"/>
</dbReference>
<comment type="caution">
    <text evidence="5">The sequence shown here is derived from an EMBL/GenBank/DDBJ whole genome shotgun (WGS) entry which is preliminary data.</text>
</comment>
<dbReference type="InterPro" id="IPR039506">
    <property type="entry name" value="SPOB_a"/>
</dbReference>
<dbReference type="Proteomes" id="UP000272238">
    <property type="component" value="Unassembled WGS sequence"/>
</dbReference>
<evidence type="ECO:0000256" key="1">
    <source>
        <dbReference type="ARBA" id="ARBA00022553"/>
    </source>
</evidence>
<evidence type="ECO:0000259" key="4">
    <source>
        <dbReference type="Pfam" id="PF14689"/>
    </source>
</evidence>
<evidence type="ECO:0000313" key="6">
    <source>
        <dbReference type="Proteomes" id="UP000272238"/>
    </source>
</evidence>
<dbReference type="Pfam" id="PF14689">
    <property type="entry name" value="SPOB_a"/>
    <property type="match status" value="1"/>
</dbReference>
<keyword evidence="6" id="KW-1185">Reference proteome</keyword>
<dbReference type="SUPFAM" id="SSF55890">
    <property type="entry name" value="Sporulation response regulatory protein Spo0B"/>
    <property type="match status" value="1"/>
</dbReference>
<organism evidence="5 6">
    <name type="scientific">Ureibacillus endophyticus</name>
    <dbReference type="NCBI Taxonomy" id="1978490"/>
    <lineage>
        <taxon>Bacteria</taxon>
        <taxon>Bacillati</taxon>
        <taxon>Bacillota</taxon>
        <taxon>Bacilli</taxon>
        <taxon>Bacillales</taxon>
        <taxon>Caryophanaceae</taxon>
        <taxon>Ureibacillus</taxon>
    </lineage>
</organism>
<reference evidence="5 6" key="1">
    <citation type="journal article" date="2016" name="Antonie Van Leeuwenhoek">
        <title>Lysinibacillus endophyticus sp. nov., an indole-3-acetic acid producing endophytic bacterium isolated from corn root (Zea mays cv. Xinken-5).</title>
        <authorList>
            <person name="Yu J."/>
            <person name="Guan X."/>
            <person name="Liu C."/>
            <person name="Xiang W."/>
            <person name="Yu Z."/>
            <person name="Liu X."/>
            <person name="Wang G."/>
        </authorList>
    </citation>
    <scope>NUCLEOTIDE SEQUENCE [LARGE SCALE GENOMIC DNA]</scope>
    <source>
        <strain evidence="5 6">DSM 100506</strain>
    </source>
</reference>
<dbReference type="InterPro" id="IPR016120">
    <property type="entry name" value="Sig_transdc_His_kin_SpoOB"/>
</dbReference>
<dbReference type="EMBL" id="RBZN01000001">
    <property type="protein sequence ID" value="RKQ20181.1"/>
    <property type="molecule type" value="Genomic_DNA"/>
</dbReference>
<dbReference type="AlphaFoldDB" id="A0A494ZBP3"/>
<evidence type="ECO:0000256" key="2">
    <source>
        <dbReference type="ARBA" id="ARBA00022679"/>
    </source>
</evidence>
<feature type="domain" description="SpoOB alpha-helical" evidence="4">
    <location>
        <begin position="9"/>
        <end position="58"/>
    </location>
</feature>
<dbReference type="Gene3D" id="3.30.565.30">
    <property type="entry name" value="Sporulation initiation phosphotransferase B (SpoOB), C-terminal domain"/>
    <property type="match status" value="1"/>
</dbReference>
<keyword evidence="2" id="KW-0808">Transferase</keyword>
<dbReference type="RefSeq" id="WP_121212832.1">
    <property type="nucleotide sequence ID" value="NZ_RBZN01000001.1"/>
</dbReference>
<keyword evidence="3" id="KW-0418">Kinase</keyword>